<dbReference type="PANTHER" id="PTHR13794:SF58">
    <property type="entry name" value="MITOCHONDRIAL ENOLASE SUPERFAMILY MEMBER 1"/>
    <property type="match status" value="1"/>
</dbReference>
<feature type="domain" description="Mandelate racemase/muconate lactonizing enzyme C-terminal" evidence="4">
    <location>
        <begin position="147"/>
        <end position="245"/>
    </location>
</feature>
<dbReference type="Gene3D" id="3.20.20.120">
    <property type="entry name" value="Enolase-like C-terminal domain"/>
    <property type="match status" value="1"/>
</dbReference>
<dbReference type="GO" id="GO:0000287">
    <property type="term" value="F:magnesium ion binding"/>
    <property type="evidence" value="ECO:0007669"/>
    <property type="project" value="TreeGrafter"/>
</dbReference>
<dbReference type="InterPro" id="IPR029065">
    <property type="entry name" value="Enolase_C-like"/>
</dbReference>
<dbReference type="RefSeq" id="WP_338205491.1">
    <property type="nucleotide sequence ID" value="NZ_JAEKNR010000240.1"/>
</dbReference>
<dbReference type="Pfam" id="PF02746">
    <property type="entry name" value="MR_MLE_N"/>
    <property type="match status" value="1"/>
</dbReference>
<gene>
    <name evidence="5" type="ORF">JF922_24910</name>
</gene>
<accession>A0A934K434</accession>
<proteinExistence type="predicted"/>
<protein>
    <submittedName>
        <fullName evidence="5">Mandelate racemase/muconate lactonizing enzyme family protein</fullName>
    </submittedName>
</protein>
<sequence length="372" mass="41148">MLITALETRLLAAELPIVFRAGTYEVARRSTVLCRISTDEGLTAEVCVGNEFGYSDFFFELLSGPLRDQLVGQDPLEIERHWKAMLSQATGYVDRESVIKALSTVDVALWDLKGRICGQPLHRLIGGRTRRVPMIAIAGYYEAGSEYDDIAAEIERLRAYGVIGVKWKVGRLDVESDARRVAHARRAAGDDFVIVADSNMAWTPAEAVRFARLVEDLGISWLEEPVHWSNQLRGLRDVRGRTPIPVAAGQSVVSVFDCYDLLAGECVDILNVTANRGGGITGWLKIAGAGFLADVRMAHVAEPHVAMHLMAGIANPTFVECYADARRDPFWEELYPDRPQLSDGHLMLGDRPGLGLELDPRAVEKYAVTAWR</sequence>
<evidence type="ECO:0000313" key="5">
    <source>
        <dbReference type="EMBL" id="MBJ7601301.1"/>
    </source>
</evidence>
<organism evidence="5 6">
    <name type="scientific">Candidatus Nephthysia bennettiae</name>
    <dbReference type="NCBI Taxonomy" id="3127016"/>
    <lineage>
        <taxon>Bacteria</taxon>
        <taxon>Bacillati</taxon>
        <taxon>Candidatus Dormiibacterota</taxon>
        <taxon>Candidatus Dormibacteria</taxon>
        <taxon>Candidatus Dormibacterales</taxon>
        <taxon>Candidatus Dormibacteraceae</taxon>
        <taxon>Candidatus Nephthysia</taxon>
    </lineage>
</organism>
<evidence type="ECO:0000256" key="1">
    <source>
        <dbReference type="ARBA" id="ARBA00001946"/>
    </source>
</evidence>
<comment type="caution">
    <text evidence="5">The sequence shown here is derived from an EMBL/GenBank/DDBJ whole genome shotgun (WGS) entry which is preliminary data.</text>
</comment>
<dbReference type="Proteomes" id="UP000612893">
    <property type="component" value="Unassembled WGS sequence"/>
</dbReference>
<dbReference type="GO" id="GO:0016836">
    <property type="term" value="F:hydro-lyase activity"/>
    <property type="evidence" value="ECO:0007669"/>
    <property type="project" value="TreeGrafter"/>
</dbReference>
<dbReference type="SUPFAM" id="SSF54826">
    <property type="entry name" value="Enolase N-terminal domain-like"/>
    <property type="match status" value="1"/>
</dbReference>
<keyword evidence="3" id="KW-0460">Magnesium</keyword>
<dbReference type="PANTHER" id="PTHR13794">
    <property type="entry name" value="ENOLASE SUPERFAMILY, MANDELATE RACEMASE"/>
    <property type="match status" value="1"/>
</dbReference>
<keyword evidence="2" id="KW-0479">Metal-binding</keyword>
<keyword evidence="6" id="KW-1185">Reference proteome</keyword>
<dbReference type="InterPro" id="IPR036849">
    <property type="entry name" value="Enolase-like_C_sf"/>
</dbReference>
<dbReference type="SMART" id="SM00922">
    <property type="entry name" value="MR_MLE"/>
    <property type="match status" value="1"/>
</dbReference>
<evidence type="ECO:0000256" key="3">
    <source>
        <dbReference type="ARBA" id="ARBA00022842"/>
    </source>
</evidence>
<dbReference type="InterPro" id="IPR013342">
    <property type="entry name" value="Mandelate_racemase_C"/>
</dbReference>
<dbReference type="InterPro" id="IPR046945">
    <property type="entry name" value="RHMD-like"/>
</dbReference>
<dbReference type="PROSITE" id="PS00909">
    <property type="entry name" value="MR_MLE_2"/>
    <property type="match status" value="1"/>
</dbReference>
<dbReference type="InterPro" id="IPR013341">
    <property type="entry name" value="Mandelate_racemase_N_dom"/>
</dbReference>
<dbReference type="SUPFAM" id="SSF51604">
    <property type="entry name" value="Enolase C-terminal domain-like"/>
    <property type="match status" value="1"/>
</dbReference>
<dbReference type="Gene3D" id="3.30.390.10">
    <property type="entry name" value="Enolase-like, N-terminal domain"/>
    <property type="match status" value="1"/>
</dbReference>
<dbReference type="EMBL" id="JAEKNR010000240">
    <property type="protein sequence ID" value="MBJ7601301.1"/>
    <property type="molecule type" value="Genomic_DNA"/>
</dbReference>
<dbReference type="GO" id="GO:0009063">
    <property type="term" value="P:amino acid catabolic process"/>
    <property type="evidence" value="ECO:0007669"/>
    <property type="project" value="InterPro"/>
</dbReference>
<dbReference type="Pfam" id="PF13378">
    <property type="entry name" value="MR_MLE_C"/>
    <property type="match status" value="1"/>
</dbReference>
<comment type="cofactor">
    <cofactor evidence="1">
        <name>Mg(2+)</name>
        <dbReference type="ChEBI" id="CHEBI:18420"/>
    </cofactor>
</comment>
<evidence type="ECO:0000313" key="6">
    <source>
        <dbReference type="Proteomes" id="UP000612893"/>
    </source>
</evidence>
<dbReference type="AlphaFoldDB" id="A0A934K434"/>
<name>A0A934K434_9BACT</name>
<reference evidence="5" key="1">
    <citation type="submission" date="2020-10" db="EMBL/GenBank/DDBJ databases">
        <title>Ca. Dormibacterota MAGs.</title>
        <authorList>
            <person name="Montgomery K."/>
        </authorList>
    </citation>
    <scope>NUCLEOTIDE SEQUENCE [LARGE SCALE GENOMIC DNA]</scope>
    <source>
        <strain evidence="5">SC8812_S17_10</strain>
    </source>
</reference>
<dbReference type="InterPro" id="IPR018110">
    <property type="entry name" value="Mandel_Rmase/mucon_lact_enz_CS"/>
</dbReference>
<dbReference type="GO" id="GO:0016052">
    <property type="term" value="P:carbohydrate catabolic process"/>
    <property type="evidence" value="ECO:0007669"/>
    <property type="project" value="TreeGrafter"/>
</dbReference>
<dbReference type="CDD" id="cd03316">
    <property type="entry name" value="MR_like"/>
    <property type="match status" value="1"/>
</dbReference>
<dbReference type="InterPro" id="IPR029017">
    <property type="entry name" value="Enolase-like_N"/>
</dbReference>
<evidence type="ECO:0000256" key="2">
    <source>
        <dbReference type="ARBA" id="ARBA00022723"/>
    </source>
</evidence>
<evidence type="ECO:0000259" key="4">
    <source>
        <dbReference type="SMART" id="SM00922"/>
    </source>
</evidence>